<dbReference type="GO" id="GO:0034246">
    <property type="term" value="F:mitochondrial transcription factor activity"/>
    <property type="evidence" value="ECO:0007669"/>
    <property type="project" value="TreeGrafter"/>
</dbReference>
<keyword evidence="7" id="KW-0698">rRNA processing</keyword>
<evidence type="ECO:0000256" key="6">
    <source>
        <dbReference type="ARBA" id="ARBA00024915"/>
    </source>
</evidence>
<evidence type="ECO:0000313" key="9">
    <source>
        <dbReference type="Proteomes" id="UP000613580"/>
    </source>
</evidence>
<comment type="function">
    <text evidence="6">Mitochondrial transcription factor that confers selective promoter recognition on the core subunit of the yeast mitochondrial RNA polymerase. Interacts with DNA in a non-specific manner.</text>
</comment>
<dbReference type="GO" id="GO:0016787">
    <property type="term" value="F:hydrolase activity"/>
    <property type="evidence" value="ECO:0007669"/>
    <property type="project" value="UniProtKB-KW"/>
</dbReference>
<evidence type="ECO:0000256" key="3">
    <source>
        <dbReference type="ARBA" id="ARBA00022679"/>
    </source>
</evidence>
<dbReference type="Proteomes" id="UP000613580">
    <property type="component" value="Unassembled WGS sequence"/>
</dbReference>
<dbReference type="Pfam" id="PF00398">
    <property type="entry name" value="RrnaAD"/>
    <property type="match status" value="1"/>
</dbReference>
<dbReference type="GO" id="GO:0000179">
    <property type="term" value="F:rRNA (adenine-N6,N6-)-dimethyltransferase activity"/>
    <property type="evidence" value="ECO:0007669"/>
    <property type="project" value="TreeGrafter"/>
</dbReference>
<comment type="subcellular location">
    <subcellularLocation>
        <location evidence="1">Mitochondrion</location>
    </subcellularLocation>
</comment>
<sequence length="347" mass="39285">MTGTSTSPRTTDSSSTAFLWQIQKARLMSQTHSFHLGLWTRHDWYAGPGQLTRALLALPRSRLKKLIVLENVPDYLQYLKPLEAMDDRISVVNLGGEAWSTYHALDSMGLLRDIKTTSWDEVHPQLQFVSHLTINVAGEQLLSQLLRSVPEQQWLFKYGRIPMSLLMSENLWNRVTGDSLTVRCKLSIIAAAVSSFRPAVPIAKLQPYAKHFHPIPSAHARKQKETKMTTGRKGNPFVAATFEPLQQQAIKPGMLDKWDFCLRHLYVHRAKPIKVALPYLAPNALSLLKGISEPDLPADVRIDPQTHVRNLTVAQWSILVKAFDEWPFAPEDLAVTDKLMIRDEKKG</sequence>
<evidence type="ECO:0000313" key="8">
    <source>
        <dbReference type="EMBL" id="KAF7298213.1"/>
    </source>
</evidence>
<comment type="caution">
    <text evidence="8">The sequence shown here is derived from an EMBL/GenBank/DDBJ whole genome shotgun (WGS) entry which is preliminary data.</text>
</comment>
<dbReference type="OrthoDB" id="16079at2759"/>
<dbReference type="SUPFAM" id="SSF53335">
    <property type="entry name" value="S-adenosyl-L-methionine-dependent methyltransferases"/>
    <property type="match status" value="1"/>
</dbReference>
<dbReference type="PANTHER" id="PTHR11727:SF17">
    <property type="entry name" value="DIMETHYLADENOSINE TRANSFERASE 1, MITOCHONDRIAL"/>
    <property type="match status" value="1"/>
</dbReference>
<dbReference type="InterPro" id="IPR001737">
    <property type="entry name" value="KsgA/Erm"/>
</dbReference>
<name>A0A8H6SEV7_MYCCL</name>
<dbReference type="EMBL" id="JACAZE010000015">
    <property type="protein sequence ID" value="KAF7298213.1"/>
    <property type="molecule type" value="Genomic_DNA"/>
</dbReference>
<dbReference type="Gene3D" id="1.10.8.100">
    <property type="entry name" value="Ribosomal RNA adenine dimethylase-like, domain 2"/>
    <property type="match status" value="1"/>
</dbReference>
<protein>
    <recommendedName>
        <fullName evidence="7">rRNA adenine N(6)-methyltransferase</fullName>
        <ecNumber evidence="7">2.1.1.-</ecNumber>
    </recommendedName>
</protein>
<accession>A0A8H6SEV7</accession>
<dbReference type="InterPro" id="IPR029063">
    <property type="entry name" value="SAM-dependent_MTases_sf"/>
</dbReference>
<keyword evidence="2 7" id="KW-0489">Methyltransferase</keyword>
<dbReference type="GO" id="GO:0003723">
    <property type="term" value="F:RNA binding"/>
    <property type="evidence" value="ECO:0007669"/>
    <property type="project" value="UniProtKB-KW"/>
</dbReference>
<evidence type="ECO:0000256" key="4">
    <source>
        <dbReference type="ARBA" id="ARBA00022691"/>
    </source>
</evidence>
<dbReference type="Gene3D" id="3.40.50.150">
    <property type="entry name" value="Vaccinia Virus protein VP39"/>
    <property type="match status" value="1"/>
</dbReference>
<evidence type="ECO:0000256" key="1">
    <source>
        <dbReference type="ARBA" id="ARBA00004173"/>
    </source>
</evidence>
<comment type="similarity">
    <text evidence="7">Belongs to the class I-like SAM-binding methyltransferase superfamily. rRNA adenine N(6)-methyltransferase family.</text>
</comment>
<reference evidence="8" key="1">
    <citation type="submission" date="2020-05" db="EMBL/GenBank/DDBJ databases">
        <title>Mycena genomes resolve the evolution of fungal bioluminescence.</title>
        <authorList>
            <person name="Tsai I.J."/>
        </authorList>
    </citation>
    <scope>NUCLEOTIDE SEQUENCE</scope>
    <source>
        <strain evidence="8">110903Hualien_Pintung</strain>
    </source>
</reference>
<gene>
    <name evidence="8" type="ORF">HMN09_01043200</name>
</gene>
<evidence type="ECO:0000256" key="2">
    <source>
        <dbReference type="ARBA" id="ARBA00022603"/>
    </source>
</evidence>
<dbReference type="EC" id="2.1.1.-" evidence="7"/>
<keyword evidence="4 7" id="KW-0949">S-adenosyl-L-methionine</keyword>
<proteinExistence type="inferred from homology"/>
<keyword evidence="9" id="KW-1185">Reference proteome</keyword>
<keyword evidence="5" id="KW-0694">RNA-binding</keyword>
<evidence type="ECO:0000256" key="7">
    <source>
        <dbReference type="RuleBase" id="RU362106"/>
    </source>
</evidence>
<dbReference type="GO" id="GO:0005759">
    <property type="term" value="C:mitochondrial matrix"/>
    <property type="evidence" value="ECO:0007669"/>
    <property type="project" value="TreeGrafter"/>
</dbReference>
<keyword evidence="8" id="KW-0378">Hydrolase</keyword>
<dbReference type="GO" id="GO:0006391">
    <property type="term" value="P:transcription initiation at mitochondrial promoter"/>
    <property type="evidence" value="ECO:0007669"/>
    <property type="project" value="TreeGrafter"/>
</dbReference>
<dbReference type="InterPro" id="IPR023165">
    <property type="entry name" value="rRNA_Ade_diMease-like_C"/>
</dbReference>
<evidence type="ECO:0000256" key="5">
    <source>
        <dbReference type="ARBA" id="ARBA00022884"/>
    </source>
</evidence>
<organism evidence="8 9">
    <name type="scientific">Mycena chlorophos</name>
    <name type="common">Agaric fungus</name>
    <name type="synonym">Agaricus chlorophos</name>
    <dbReference type="NCBI Taxonomy" id="658473"/>
    <lineage>
        <taxon>Eukaryota</taxon>
        <taxon>Fungi</taxon>
        <taxon>Dikarya</taxon>
        <taxon>Basidiomycota</taxon>
        <taxon>Agaricomycotina</taxon>
        <taxon>Agaricomycetes</taxon>
        <taxon>Agaricomycetidae</taxon>
        <taxon>Agaricales</taxon>
        <taxon>Marasmiineae</taxon>
        <taxon>Mycenaceae</taxon>
        <taxon>Mycena</taxon>
    </lineage>
</organism>
<dbReference type="AlphaFoldDB" id="A0A8H6SEV7"/>
<keyword evidence="3 7" id="KW-0808">Transferase</keyword>
<dbReference type="PANTHER" id="PTHR11727">
    <property type="entry name" value="DIMETHYLADENOSINE TRANSFERASE"/>
    <property type="match status" value="1"/>
</dbReference>